<dbReference type="GO" id="GO:0016887">
    <property type="term" value="F:ATP hydrolysis activity"/>
    <property type="evidence" value="ECO:0007669"/>
    <property type="project" value="InterPro"/>
</dbReference>
<evidence type="ECO:0000313" key="12">
    <source>
        <dbReference type="Proteomes" id="UP000094336"/>
    </source>
</evidence>
<dbReference type="Pfam" id="PF00005">
    <property type="entry name" value="ABC_tran"/>
    <property type="match status" value="1"/>
</dbReference>
<dbReference type="InterPro" id="IPR003593">
    <property type="entry name" value="AAA+_ATPase"/>
</dbReference>
<evidence type="ECO:0000313" key="11">
    <source>
        <dbReference type="EMBL" id="ODQ77374.1"/>
    </source>
</evidence>
<sequence>AEKKEEDAGKLKDLLALTKFIRLDWRLISLALVCLVTSTVVLLSFPKWFGKIVDSLKDLKPSDGEVLIMGEYTFLQFTGLCFGACGLFTVAVFGRVTILKLLGEKLISKLRSYIMKKLLTQDAEFFDKHKTGDIMSRLTTDAHMVSRSITSQIADGLKNSLFLVFATAMMFSTQTTLAACNFVLIPLTAYVSSIFGERLKRASKNLQKSSGSLSKVTEEQLNAIKTVQSFAAESSSLTKFNAETKGVFNAAKKETILNTLYIAVCNSAYFINYTVVFIGGTYFVHKGGMTIGELTGYFFYADFACSSILALTSFYGELMKGTGAASRLIELMRSDPVIKATSGDPVPSHIRGEIRFENVTFAYPTRPNNLIFENCSFTIPAGSNVCIVGPSGRGKSTITSLLLRFYDPNAGRILLDGVDISTYNVKSIRRALGFVQQEPALLPGTIYENLVLGYKPKDRPSLETIDTVAMKANCQFIHDFPDGYDTQLNAKGGSLSGGQKQRVAIARTLLKNPAILILDEATSALDAKSESLVNSEIARLISERGMTTISIAHRFSTIRKAKTIIVLGHDGRVDEMGDFATLYGNHNSALYKILHDHEAKKPVEE</sequence>
<dbReference type="PROSITE" id="PS50929">
    <property type="entry name" value="ABC_TM1F"/>
    <property type="match status" value="1"/>
</dbReference>
<dbReference type="RefSeq" id="XP_018982702.1">
    <property type="nucleotide sequence ID" value="XM_019131321.1"/>
</dbReference>
<evidence type="ECO:0000256" key="2">
    <source>
        <dbReference type="ARBA" id="ARBA00005580"/>
    </source>
</evidence>
<comment type="subcellular location">
    <subcellularLocation>
        <location evidence="1">Membrane</location>
        <topology evidence="1">Multi-pass membrane protein</topology>
    </subcellularLocation>
</comment>
<feature type="transmembrane region" description="Helical" evidence="8">
    <location>
        <begin position="27"/>
        <end position="49"/>
    </location>
</feature>
<feature type="non-terminal residue" evidence="11">
    <location>
        <position position="605"/>
    </location>
</feature>
<evidence type="ECO:0000256" key="8">
    <source>
        <dbReference type="SAM" id="Phobius"/>
    </source>
</evidence>
<dbReference type="GO" id="GO:0005524">
    <property type="term" value="F:ATP binding"/>
    <property type="evidence" value="ECO:0007669"/>
    <property type="project" value="UniProtKB-KW"/>
</dbReference>
<dbReference type="PANTHER" id="PTHR43394">
    <property type="entry name" value="ATP-DEPENDENT PERMEASE MDL1, MITOCHONDRIAL"/>
    <property type="match status" value="1"/>
</dbReference>
<dbReference type="GO" id="GO:0090374">
    <property type="term" value="P:oligopeptide export from mitochondrion"/>
    <property type="evidence" value="ECO:0007669"/>
    <property type="project" value="TreeGrafter"/>
</dbReference>
<protein>
    <recommendedName>
        <fullName evidence="13">ABC transporter domain-containing protein</fullName>
    </recommendedName>
</protein>
<feature type="non-terminal residue" evidence="11">
    <location>
        <position position="1"/>
    </location>
</feature>
<evidence type="ECO:0000256" key="3">
    <source>
        <dbReference type="ARBA" id="ARBA00022692"/>
    </source>
</evidence>
<dbReference type="GO" id="GO:0005743">
    <property type="term" value="C:mitochondrial inner membrane"/>
    <property type="evidence" value="ECO:0007669"/>
    <property type="project" value="EnsemblFungi"/>
</dbReference>
<dbReference type="InterPro" id="IPR011527">
    <property type="entry name" value="ABC1_TM_dom"/>
</dbReference>
<evidence type="ECO:0000259" key="9">
    <source>
        <dbReference type="PROSITE" id="PS50893"/>
    </source>
</evidence>
<dbReference type="FunFam" id="3.40.50.300:FF:000218">
    <property type="entry name" value="Multidrug ABC transporter ATP-binding protein"/>
    <property type="match status" value="1"/>
</dbReference>
<keyword evidence="3 8" id="KW-0812">Transmembrane</keyword>
<dbReference type="SUPFAM" id="SSF90123">
    <property type="entry name" value="ABC transporter transmembrane region"/>
    <property type="match status" value="1"/>
</dbReference>
<comment type="similarity">
    <text evidence="2">Belongs to the ABC transporter superfamily. ABCB family. Mitochondrial peptide exporter (TC 3.A.1.212) subfamily.</text>
</comment>
<dbReference type="Pfam" id="PF00664">
    <property type="entry name" value="ABC_membrane"/>
    <property type="match status" value="1"/>
</dbReference>
<dbReference type="PROSITE" id="PS00211">
    <property type="entry name" value="ABC_TRANSPORTER_1"/>
    <property type="match status" value="1"/>
</dbReference>
<dbReference type="InterPro" id="IPR003439">
    <property type="entry name" value="ABC_transporter-like_ATP-bd"/>
</dbReference>
<dbReference type="PANTHER" id="PTHR43394:SF2">
    <property type="entry name" value="ATP-DEPENDENT PERMEASE MDL2, MITOCHONDRIAL"/>
    <property type="match status" value="1"/>
</dbReference>
<gene>
    <name evidence="11" type="ORF">BABINDRAFT_24051</name>
</gene>
<evidence type="ECO:0008006" key="13">
    <source>
        <dbReference type="Google" id="ProtNLM"/>
    </source>
</evidence>
<accession>A0A1E3QIU5</accession>
<evidence type="ECO:0000256" key="1">
    <source>
        <dbReference type="ARBA" id="ARBA00004141"/>
    </source>
</evidence>
<dbReference type="InterPro" id="IPR017871">
    <property type="entry name" value="ABC_transporter-like_CS"/>
</dbReference>
<keyword evidence="7 8" id="KW-0472">Membrane</keyword>
<keyword evidence="4" id="KW-0547">Nucleotide-binding</keyword>
<dbReference type="STRING" id="984486.A0A1E3QIU5"/>
<dbReference type="Gene3D" id="1.20.1560.10">
    <property type="entry name" value="ABC transporter type 1, transmembrane domain"/>
    <property type="match status" value="1"/>
</dbReference>
<dbReference type="PROSITE" id="PS50893">
    <property type="entry name" value="ABC_TRANSPORTER_2"/>
    <property type="match status" value="1"/>
</dbReference>
<proteinExistence type="inferred from homology"/>
<dbReference type="OrthoDB" id="6500128at2759"/>
<dbReference type="GeneID" id="30149174"/>
<evidence type="ECO:0000256" key="7">
    <source>
        <dbReference type="ARBA" id="ARBA00023136"/>
    </source>
</evidence>
<keyword evidence="6 8" id="KW-1133">Transmembrane helix</keyword>
<organism evidence="11 12">
    <name type="scientific">Babjeviella inositovora NRRL Y-12698</name>
    <dbReference type="NCBI Taxonomy" id="984486"/>
    <lineage>
        <taxon>Eukaryota</taxon>
        <taxon>Fungi</taxon>
        <taxon>Dikarya</taxon>
        <taxon>Ascomycota</taxon>
        <taxon>Saccharomycotina</taxon>
        <taxon>Pichiomycetes</taxon>
        <taxon>Serinales incertae sedis</taxon>
        <taxon>Babjeviella</taxon>
    </lineage>
</organism>
<dbReference type="InterPro" id="IPR039421">
    <property type="entry name" value="Type_1_exporter"/>
</dbReference>
<keyword evidence="5" id="KW-0067">ATP-binding</keyword>
<dbReference type="InterPro" id="IPR036640">
    <property type="entry name" value="ABC1_TM_sf"/>
</dbReference>
<dbReference type="EMBL" id="KV454441">
    <property type="protein sequence ID" value="ODQ77374.1"/>
    <property type="molecule type" value="Genomic_DNA"/>
</dbReference>
<feature type="transmembrane region" description="Helical" evidence="8">
    <location>
        <begin position="297"/>
        <end position="318"/>
    </location>
</feature>
<evidence type="ECO:0000256" key="6">
    <source>
        <dbReference type="ARBA" id="ARBA00022989"/>
    </source>
</evidence>
<dbReference type="GO" id="GO:0015421">
    <property type="term" value="F:ABC-type oligopeptide transporter activity"/>
    <property type="evidence" value="ECO:0007669"/>
    <property type="project" value="TreeGrafter"/>
</dbReference>
<reference evidence="12" key="1">
    <citation type="submission" date="2016-05" db="EMBL/GenBank/DDBJ databases">
        <title>Comparative genomics of biotechnologically important yeasts.</title>
        <authorList>
            <consortium name="DOE Joint Genome Institute"/>
            <person name="Riley R."/>
            <person name="Haridas S."/>
            <person name="Wolfe K.H."/>
            <person name="Lopes M.R."/>
            <person name="Hittinger C.T."/>
            <person name="Goker M."/>
            <person name="Salamov A."/>
            <person name="Wisecaver J."/>
            <person name="Long T.M."/>
            <person name="Aerts A.L."/>
            <person name="Barry K."/>
            <person name="Choi C."/>
            <person name="Clum A."/>
            <person name="Coughlan A.Y."/>
            <person name="Deshpande S."/>
            <person name="Douglass A.P."/>
            <person name="Hanson S.J."/>
            <person name="Klenk H.-P."/>
            <person name="Labutti K."/>
            <person name="Lapidus A."/>
            <person name="Lindquist E."/>
            <person name="Lipzen A."/>
            <person name="Meier-Kolthoff J.P."/>
            <person name="Ohm R.A."/>
            <person name="Otillar R.P."/>
            <person name="Pangilinan J."/>
            <person name="Peng Y."/>
            <person name="Rokas A."/>
            <person name="Rosa C.A."/>
            <person name="Scheuner C."/>
            <person name="Sibirny A.A."/>
            <person name="Slot J.C."/>
            <person name="Stielow J.B."/>
            <person name="Sun H."/>
            <person name="Kurtzman C.P."/>
            <person name="Blackwell M."/>
            <person name="Grigoriev I.V."/>
            <person name="Jeffries T.W."/>
        </authorList>
    </citation>
    <scope>NUCLEOTIDE SEQUENCE [LARGE SCALE GENOMIC DNA]</scope>
    <source>
        <strain evidence="12">NRRL Y-12698</strain>
    </source>
</reference>
<name>A0A1E3QIU5_9ASCO</name>
<feature type="transmembrane region" description="Helical" evidence="8">
    <location>
        <begin position="77"/>
        <end position="102"/>
    </location>
</feature>
<dbReference type="SUPFAM" id="SSF52540">
    <property type="entry name" value="P-loop containing nucleoside triphosphate hydrolases"/>
    <property type="match status" value="1"/>
</dbReference>
<feature type="domain" description="ABC transmembrane type-1" evidence="10">
    <location>
        <begin position="30"/>
        <end position="320"/>
    </location>
</feature>
<dbReference type="AlphaFoldDB" id="A0A1E3QIU5"/>
<evidence type="ECO:0000256" key="4">
    <source>
        <dbReference type="ARBA" id="ARBA00022741"/>
    </source>
</evidence>
<dbReference type="InterPro" id="IPR027417">
    <property type="entry name" value="P-loop_NTPase"/>
</dbReference>
<dbReference type="SMART" id="SM00382">
    <property type="entry name" value="AAA"/>
    <property type="match status" value="1"/>
</dbReference>
<evidence type="ECO:0000256" key="5">
    <source>
        <dbReference type="ARBA" id="ARBA00022840"/>
    </source>
</evidence>
<feature type="transmembrane region" description="Helical" evidence="8">
    <location>
        <begin position="260"/>
        <end position="285"/>
    </location>
</feature>
<keyword evidence="12" id="KW-1185">Reference proteome</keyword>
<dbReference type="Proteomes" id="UP000094336">
    <property type="component" value="Unassembled WGS sequence"/>
</dbReference>
<evidence type="ECO:0000259" key="10">
    <source>
        <dbReference type="PROSITE" id="PS50929"/>
    </source>
</evidence>
<dbReference type="Gene3D" id="3.40.50.300">
    <property type="entry name" value="P-loop containing nucleotide triphosphate hydrolases"/>
    <property type="match status" value="1"/>
</dbReference>
<feature type="domain" description="ABC transporter" evidence="9">
    <location>
        <begin position="354"/>
        <end position="595"/>
    </location>
</feature>